<evidence type="ECO:0000256" key="1">
    <source>
        <dbReference type="ARBA" id="ARBA00022448"/>
    </source>
</evidence>
<dbReference type="PATRIC" id="fig|1156395.6.peg.1744"/>
<organism evidence="5 6">
    <name type="scientific">Dissulfuribacter thermophilus</name>
    <dbReference type="NCBI Taxonomy" id="1156395"/>
    <lineage>
        <taxon>Bacteria</taxon>
        <taxon>Pseudomonadati</taxon>
        <taxon>Thermodesulfobacteriota</taxon>
        <taxon>Dissulfuribacteria</taxon>
        <taxon>Dissulfuribacterales</taxon>
        <taxon>Dissulfuribacteraceae</taxon>
        <taxon>Dissulfuribacter</taxon>
    </lineage>
</organism>
<dbReference type="PANTHER" id="PTHR42781:SF4">
    <property type="entry name" value="SPERMIDINE_PUTRESCINE IMPORT ATP-BINDING PROTEIN POTA"/>
    <property type="match status" value="1"/>
</dbReference>
<dbReference type="InterPro" id="IPR003439">
    <property type="entry name" value="ABC_transporter-like_ATP-bd"/>
</dbReference>
<keyword evidence="1" id="KW-0813">Transport</keyword>
<keyword evidence="6" id="KW-1185">Reference proteome</keyword>
<dbReference type="EMBL" id="MAGO01000008">
    <property type="protein sequence ID" value="OCC14933.1"/>
    <property type="molecule type" value="Genomic_DNA"/>
</dbReference>
<dbReference type="PANTHER" id="PTHR42781">
    <property type="entry name" value="SPERMIDINE/PUTRESCINE IMPORT ATP-BINDING PROTEIN POTA"/>
    <property type="match status" value="1"/>
</dbReference>
<dbReference type="InterPro" id="IPR003593">
    <property type="entry name" value="AAA+_ATPase"/>
</dbReference>
<sequence length="257" mass="28562">MELKVKIYKKLSGFDIDISFSCPNGSLLALIGPSGAGKTTIVRSIAGLERPDSGFIACNGIVWSDTKKGIWVPPQKRRLGYVFQEYSLFPHLTVEKNIAFAADDLKEVEELIELLGIGHLRRRKPHQISGGERQRVALAQALARKPSVLLLDEPFSALDIATRQKLREELKSLKGRLSIPIVMVTHDLNEAQFLADEMLPIEQGKMAPEWLSRFLSTCWHGDSPSSAPSPDAPKGETTLSYPGIQAEHHYNELVRII</sequence>
<dbReference type="PROSITE" id="PS50893">
    <property type="entry name" value="ABC_TRANSPORTER_2"/>
    <property type="match status" value="1"/>
</dbReference>
<dbReference type="OrthoDB" id="9809450at2"/>
<dbReference type="GO" id="GO:0016887">
    <property type="term" value="F:ATP hydrolysis activity"/>
    <property type="evidence" value="ECO:0007669"/>
    <property type="project" value="InterPro"/>
</dbReference>
<dbReference type="STRING" id="1156395.DBT_1728"/>
<protein>
    <submittedName>
        <fullName evidence="5">Molybdenum transport ATP-binding protein ModC</fullName>
    </submittedName>
</protein>
<dbReference type="RefSeq" id="WP_067619032.1">
    <property type="nucleotide sequence ID" value="NZ_MAGO01000008.1"/>
</dbReference>
<dbReference type="PROSITE" id="PS00211">
    <property type="entry name" value="ABC_TRANSPORTER_1"/>
    <property type="match status" value="1"/>
</dbReference>
<keyword evidence="2" id="KW-0547">Nucleotide-binding</keyword>
<dbReference type="InterPro" id="IPR027417">
    <property type="entry name" value="P-loop_NTPase"/>
</dbReference>
<gene>
    <name evidence="5" type="ORF">DBT_1728</name>
</gene>
<dbReference type="GO" id="GO:0005524">
    <property type="term" value="F:ATP binding"/>
    <property type="evidence" value="ECO:0007669"/>
    <property type="project" value="UniProtKB-KW"/>
</dbReference>
<name>A0A1B9F4Z8_9BACT</name>
<evidence type="ECO:0000313" key="5">
    <source>
        <dbReference type="EMBL" id="OCC14933.1"/>
    </source>
</evidence>
<evidence type="ECO:0000313" key="6">
    <source>
        <dbReference type="Proteomes" id="UP000093080"/>
    </source>
</evidence>
<dbReference type="Proteomes" id="UP000093080">
    <property type="component" value="Unassembled WGS sequence"/>
</dbReference>
<dbReference type="InterPro" id="IPR017871">
    <property type="entry name" value="ABC_transporter-like_CS"/>
</dbReference>
<dbReference type="Pfam" id="PF00005">
    <property type="entry name" value="ABC_tran"/>
    <property type="match status" value="1"/>
</dbReference>
<dbReference type="SUPFAM" id="SSF52540">
    <property type="entry name" value="P-loop containing nucleoside triphosphate hydrolases"/>
    <property type="match status" value="1"/>
</dbReference>
<evidence type="ECO:0000256" key="3">
    <source>
        <dbReference type="ARBA" id="ARBA00022840"/>
    </source>
</evidence>
<proteinExistence type="predicted"/>
<reference evidence="5 6" key="1">
    <citation type="submission" date="2016-06" db="EMBL/GenBank/DDBJ databases">
        <title>Respiratory ammonification of nitrate coupled to the oxidation of elemental sulfur in deep-sea autotrophic thermophilic bacteria.</title>
        <authorList>
            <person name="Slobodkina G.B."/>
            <person name="Mardanov A.V."/>
            <person name="Ravin N.V."/>
            <person name="Frolova A.A."/>
            <person name="Viryasiv M.B."/>
            <person name="Chernyh N.A."/>
            <person name="Bonch-Osmolovskaya E.A."/>
            <person name="Slobodkin A.I."/>
        </authorList>
    </citation>
    <scope>NUCLEOTIDE SEQUENCE [LARGE SCALE GENOMIC DNA]</scope>
    <source>
        <strain evidence="5 6">S69</strain>
    </source>
</reference>
<evidence type="ECO:0000256" key="2">
    <source>
        <dbReference type="ARBA" id="ARBA00022741"/>
    </source>
</evidence>
<dbReference type="Gene3D" id="3.40.50.300">
    <property type="entry name" value="P-loop containing nucleotide triphosphate hydrolases"/>
    <property type="match status" value="1"/>
</dbReference>
<accession>A0A1B9F4Z8</accession>
<feature type="domain" description="ABC transporter" evidence="4">
    <location>
        <begin position="2"/>
        <end position="228"/>
    </location>
</feature>
<keyword evidence="3 5" id="KW-0067">ATP-binding</keyword>
<dbReference type="InterPro" id="IPR050093">
    <property type="entry name" value="ABC_SmlMolc_Importer"/>
</dbReference>
<comment type="caution">
    <text evidence="5">The sequence shown here is derived from an EMBL/GenBank/DDBJ whole genome shotgun (WGS) entry which is preliminary data.</text>
</comment>
<dbReference type="SMART" id="SM00382">
    <property type="entry name" value="AAA"/>
    <property type="match status" value="1"/>
</dbReference>
<dbReference type="AlphaFoldDB" id="A0A1B9F4Z8"/>
<evidence type="ECO:0000259" key="4">
    <source>
        <dbReference type="PROSITE" id="PS50893"/>
    </source>
</evidence>